<keyword evidence="2" id="KW-0238">DNA-binding</keyword>
<proteinExistence type="predicted"/>
<dbReference type="OrthoDB" id="9800966at2"/>
<evidence type="ECO:0000259" key="5">
    <source>
        <dbReference type="PROSITE" id="PS51118"/>
    </source>
</evidence>
<dbReference type="InterPro" id="IPR036390">
    <property type="entry name" value="WH_DNA-bd_sf"/>
</dbReference>
<evidence type="ECO:0000256" key="4">
    <source>
        <dbReference type="SAM" id="MobiDB-lite"/>
    </source>
</evidence>
<evidence type="ECO:0000256" key="3">
    <source>
        <dbReference type="ARBA" id="ARBA00023163"/>
    </source>
</evidence>
<dbReference type="Proteomes" id="UP000183090">
    <property type="component" value="Unassembled WGS sequence"/>
</dbReference>
<feature type="region of interest" description="Disordered" evidence="4">
    <location>
        <begin position="97"/>
        <end position="116"/>
    </location>
</feature>
<feature type="domain" description="HTH hxlR-type" evidence="5">
    <location>
        <begin position="7"/>
        <end position="105"/>
    </location>
</feature>
<evidence type="ECO:0000313" key="8">
    <source>
        <dbReference type="Proteomes" id="UP000034029"/>
    </source>
</evidence>
<accession>A0A0F7D4K7</accession>
<dbReference type="Proteomes" id="UP000034029">
    <property type="component" value="Chromosome"/>
</dbReference>
<gene>
    <name evidence="6" type="ORF">AAT16_09315</name>
    <name evidence="7" type="ORF">SAMN05216235_2761</name>
</gene>
<dbReference type="InterPro" id="IPR036388">
    <property type="entry name" value="WH-like_DNA-bd_sf"/>
</dbReference>
<evidence type="ECO:0000256" key="1">
    <source>
        <dbReference type="ARBA" id="ARBA00023015"/>
    </source>
</evidence>
<reference evidence="6 8" key="1">
    <citation type="journal article" date="2015" name="Int. J. Syst. Evol. Microbiol.">
        <title>Complete genome sequence of Salinicoccus halodurans H3B36, isolated from the Qaidam Basin in China.</title>
        <authorList>
            <person name="Jiang K."/>
            <person name="Xue Y."/>
            <person name="Ma Y."/>
        </authorList>
    </citation>
    <scope>NUCLEOTIDE SEQUENCE [LARGE SCALE GENOMIC DNA]</scope>
    <source>
        <strain evidence="6 8">H3B36</strain>
    </source>
</reference>
<dbReference type="PROSITE" id="PS51118">
    <property type="entry name" value="HTH_HXLR"/>
    <property type="match status" value="1"/>
</dbReference>
<reference evidence="7 9" key="3">
    <citation type="submission" date="2016-10" db="EMBL/GenBank/DDBJ databases">
        <authorList>
            <person name="Varghese N."/>
            <person name="Submissions S."/>
        </authorList>
    </citation>
    <scope>NUCLEOTIDE SEQUENCE [LARGE SCALE GENOMIC DNA]</scope>
    <source>
        <strain evidence="7 9">CGMCC 1.6501</strain>
    </source>
</reference>
<dbReference type="EMBL" id="FOTB01000006">
    <property type="protein sequence ID" value="SFK95570.1"/>
    <property type="molecule type" value="Genomic_DNA"/>
</dbReference>
<dbReference type="GO" id="GO:0003677">
    <property type="term" value="F:DNA binding"/>
    <property type="evidence" value="ECO:0007669"/>
    <property type="project" value="UniProtKB-KW"/>
</dbReference>
<evidence type="ECO:0000313" key="6">
    <source>
        <dbReference type="EMBL" id="AKG74405.1"/>
    </source>
</evidence>
<evidence type="ECO:0000313" key="9">
    <source>
        <dbReference type="Proteomes" id="UP000183090"/>
    </source>
</evidence>
<reference evidence="8" key="2">
    <citation type="submission" date="2015-04" db="EMBL/GenBank/DDBJ databases">
        <title>Complete genome sequence of Salinicoccus halodurans strain H3B36, isolated from the Qaidam basin of China.</title>
        <authorList>
            <person name="Ma Y."/>
            <person name="Jiang K."/>
            <person name="Xue Y."/>
        </authorList>
    </citation>
    <scope>NUCLEOTIDE SEQUENCE [LARGE SCALE GENOMIC DNA]</scope>
    <source>
        <strain evidence="8">H3B36</strain>
    </source>
</reference>
<protein>
    <submittedName>
        <fullName evidence="6">MarR family transcriptional regulator</fullName>
    </submittedName>
    <submittedName>
        <fullName evidence="7">Transcriptional regulator, HxlR family</fullName>
    </submittedName>
</protein>
<dbReference type="KEGG" id="shv:AAT16_09315"/>
<evidence type="ECO:0000256" key="2">
    <source>
        <dbReference type="ARBA" id="ARBA00023125"/>
    </source>
</evidence>
<keyword evidence="8" id="KW-1185">Reference proteome</keyword>
<dbReference type="PANTHER" id="PTHR33204">
    <property type="entry name" value="TRANSCRIPTIONAL REGULATOR, MARR FAMILY"/>
    <property type="match status" value="1"/>
</dbReference>
<dbReference type="SUPFAM" id="SSF46785">
    <property type="entry name" value="Winged helix' DNA-binding domain"/>
    <property type="match status" value="1"/>
</dbReference>
<sequence>MKQSTLCPRFEKAVSLLSQRWTALVIYQMLDAPQRFGAIQSAIGVSGKVLSDRLKDMEQEELVKRDVYPETPVIIEYSLTDKGRSLEPVLRDIEKWSQDWIPPKEPDESDSDHTQK</sequence>
<organism evidence="7 9">
    <name type="scientific">Salinicoccus halodurans</name>
    <dbReference type="NCBI Taxonomy" id="407035"/>
    <lineage>
        <taxon>Bacteria</taxon>
        <taxon>Bacillati</taxon>
        <taxon>Bacillota</taxon>
        <taxon>Bacilli</taxon>
        <taxon>Bacillales</taxon>
        <taxon>Staphylococcaceae</taxon>
        <taxon>Salinicoccus</taxon>
    </lineage>
</organism>
<name>A0A0F7D4K7_9STAP</name>
<dbReference type="AlphaFoldDB" id="A0A0F7D4K7"/>
<dbReference type="PANTHER" id="PTHR33204:SF1">
    <property type="entry name" value="TRANSCRIPTIONAL REGULATOR, MARR FAMILY"/>
    <property type="match status" value="1"/>
</dbReference>
<keyword evidence="1" id="KW-0805">Transcription regulation</keyword>
<keyword evidence="3" id="KW-0804">Transcription</keyword>
<dbReference type="RefSeq" id="WP_046790587.1">
    <property type="nucleotide sequence ID" value="NZ_CP011366.1"/>
</dbReference>
<dbReference type="EMBL" id="CP011366">
    <property type="protein sequence ID" value="AKG74405.1"/>
    <property type="molecule type" value="Genomic_DNA"/>
</dbReference>
<evidence type="ECO:0000313" key="7">
    <source>
        <dbReference type="EMBL" id="SFK95570.1"/>
    </source>
</evidence>
<dbReference type="Pfam" id="PF01638">
    <property type="entry name" value="HxlR"/>
    <property type="match status" value="1"/>
</dbReference>
<dbReference type="Gene3D" id="1.10.10.10">
    <property type="entry name" value="Winged helix-like DNA-binding domain superfamily/Winged helix DNA-binding domain"/>
    <property type="match status" value="1"/>
</dbReference>
<dbReference type="InterPro" id="IPR002577">
    <property type="entry name" value="HTH_HxlR"/>
</dbReference>